<evidence type="ECO:0000256" key="1">
    <source>
        <dbReference type="SAM" id="Phobius"/>
    </source>
</evidence>
<dbReference type="GeneID" id="85166597"/>
<dbReference type="AlphaFoldDB" id="A0A087D388"/>
<proteinExistence type="predicted"/>
<feature type="domain" description="Endonuclease/exonuclease/phosphatase" evidence="2">
    <location>
        <begin position="149"/>
        <end position="362"/>
    </location>
</feature>
<keyword evidence="3" id="KW-0540">Nuclease</keyword>
<accession>A0A087D388</accession>
<comment type="caution">
    <text evidence="3">The sequence shown here is derived from an EMBL/GenBank/DDBJ whole genome shotgun (WGS) entry which is preliminary data.</text>
</comment>
<sequence>MLWFLWIVVLICAVWVTLGALPAGTEGRIPLPYFIALIQFLWIPTLATALAALAMREYALACCAIGVGIASRIRQAGYWSRIASPKDLAAALKSRGRRGSHAATAGSSSDGAAKTAAMARALRDTEHETAQDVLDQQQSFSSAASFTVMTLNCRYGEADAKSIVGAVLARNVAVLALQEATDELVDALNSAGLDALLPYRQLGEGKDTDNGGFNGIWIRVEPKSSSPASVAIPAADVPSITVPVDAMRDITFASAHPKSPMRGCAQWSAGIIGLGRLATDAARRDRDIAVVLGDLNSGIDHPSFRALLRSGFRDASLSQGRGPTSTFPRWTPWPRIELDHILATPGVAFRNVESFEIAGTDHLALVATLTV</sequence>
<keyword evidence="1" id="KW-1133">Transmembrane helix</keyword>
<keyword evidence="1" id="KW-0472">Membrane</keyword>
<keyword evidence="1" id="KW-0812">Transmembrane</keyword>
<keyword evidence="3" id="KW-0378">Hydrolase</keyword>
<dbReference type="GO" id="GO:0004519">
    <property type="term" value="F:endonuclease activity"/>
    <property type="evidence" value="ECO:0007669"/>
    <property type="project" value="UniProtKB-KW"/>
</dbReference>
<dbReference type="EMBL" id="JGZO01000034">
    <property type="protein sequence ID" value="KFI89988.1"/>
    <property type="molecule type" value="Genomic_DNA"/>
</dbReference>
<keyword evidence="3" id="KW-0255">Endonuclease</keyword>
<dbReference type="Gene3D" id="3.60.10.10">
    <property type="entry name" value="Endonuclease/exonuclease/phosphatase"/>
    <property type="match status" value="1"/>
</dbReference>
<gene>
    <name evidence="3" type="ORF">BSCA_0323</name>
</gene>
<dbReference type="SUPFAM" id="SSF56219">
    <property type="entry name" value="DNase I-like"/>
    <property type="match status" value="1"/>
</dbReference>
<dbReference type="Proteomes" id="UP000029033">
    <property type="component" value="Unassembled WGS sequence"/>
</dbReference>
<evidence type="ECO:0000259" key="2">
    <source>
        <dbReference type="Pfam" id="PF03372"/>
    </source>
</evidence>
<protein>
    <submittedName>
        <fullName evidence="3">Endonuclease</fullName>
    </submittedName>
</protein>
<dbReference type="RefSeq" id="WP_033518851.1">
    <property type="nucleotide sequence ID" value="NZ_CAUPKV010000058.1"/>
</dbReference>
<reference evidence="3 4" key="1">
    <citation type="submission" date="2014-03" db="EMBL/GenBank/DDBJ databases">
        <title>Genomics of Bifidobacteria.</title>
        <authorList>
            <person name="Ventura M."/>
            <person name="Milani C."/>
            <person name="Lugli G.A."/>
        </authorList>
    </citation>
    <scope>NUCLEOTIDE SEQUENCE [LARGE SCALE GENOMIC DNA]</scope>
    <source>
        <strain evidence="3 4">LMG 21589</strain>
    </source>
</reference>
<feature type="transmembrane region" description="Helical" evidence="1">
    <location>
        <begin position="29"/>
        <end position="53"/>
    </location>
</feature>
<dbReference type="OrthoDB" id="2340043at2"/>
<dbReference type="InterPro" id="IPR036691">
    <property type="entry name" value="Endo/exonu/phosph_ase_sf"/>
</dbReference>
<evidence type="ECO:0000313" key="3">
    <source>
        <dbReference type="EMBL" id="KFI89988.1"/>
    </source>
</evidence>
<dbReference type="InterPro" id="IPR005135">
    <property type="entry name" value="Endo/exonuclease/phosphatase"/>
</dbReference>
<organism evidence="3 4">
    <name type="scientific">Bifidobacterium scardovii</name>
    <dbReference type="NCBI Taxonomy" id="158787"/>
    <lineage>
        <taxon>Bacteria</taxon>
        <taxon>Bacillati</taxon>
        <taxon>Actinomycetota</taxon>
        <taxon>Actinomycetes</taxon>
        <taxon>Bifidobacteriales</taxon>
        <taxon>Bifidobacteriaceae</taxon>
        <taxon>Bifidobacterium</taxon>
    </lineage>
</organism>
<dbReference type="Pfam" id="PF03372">
    <property type="entry name" value="Exo_endo_phos"/>
    <property type="match status" value="1"/>
</dbReference>
<dbReference type="eggNOG" id="COG3021">
    <property type="taxonomic scope" value="Bacteria"/>
</dbReference>
<evidence type="ECO:0000313" key="4">
    <source>
        <dbReference type="Proteomes" id="UP000029033"/>
    </source>
</evidence>
<name>A0A087D388_9BIFI</name>
<keyword evidence="4" id="KW-1185">Reference proteome</keyword>
<dbReference type="STRING" id="158787.BSCA_0323"/>